<dbReference type="RefSeq" id="YP_009664746.1">
    <property type="nucleotide sequence ID" value="NC_043083.1"/>
</dbReference>
<feature type="non-terminal residue" evidence="1">
    <location>
        <position position="1"/>
    </location>
</feature>
<keyword evidence="2" id="KW-1185">Reference proteome</keyword>
<dbReference type="GeneID" id="40524833"/>
<dbReference type="EMBL" id="FJ159381">
    <property type="protein sequence ID" value="ACI06092.1"/>
    <property type="molecule type" value="Genomic_RNA"/>
</dbReference>
<reference evidence="1 2" key="1">
    <citation type="submission" date="2008-08" db="EMBL/GenBank/DDBJ databases">
        <title>Phlox Virus M, a Carlavirus from Phlox in California.</title>
        <authorList>
            <person name="Hammond J."/>
            <person name="Reinsel M.D."/>
        </authorList>
    </citation>
    <scope>NUCLEOTIDE SEQUENCE [LARGE SCALE GENOMIC DNA]</scope>
    <source>
        <strain evidence="1">PhlVM-CA</strain>
    </source>
</reference>
<name>B6DRY6_9VIRU</name>
<evidence type="ECO:0000313" key="1">
    <source>
        <dbReference type="EMBL" id="ACI06092.1"/>
    </source>
</evidence>
<accession>B6DRY6</accession>
<proteinExistence type="predicted"/>
<dbReference type="KEGG" id="vg:40524833"/>
<protein>
    <submittedName>
        <fullName evidence="1">Triple gene block 3 protein</fullName>
    </submittedName>
</protein>
<sequence>CALNSDFQAALSGLKPLGACSLG</sequence>
<evidence type="ECO:0000313" key="2">
    <source>
        <dbReference type="Proteomes" id="UP000242783"/>
    </source>
</evidence>
<organism evidence="1 2">
    <name type="scientific">Phlox virus M</name>
    <dbReference type="NCBI Taxonomy" id="437470"/>
    <lineage>
        <taxon>Viruses</taxon>
        <taxon>Riboviria</taxon>
        <taxon>Orthornavirae</taxon>
        <taxon>Kitrinoviricota</taxon>
        <taxon>Alsuviricetes</taxon>
        <taxon>Tymovirales</taxon>
        <taxon>Betaflexiviridae</taxon>
        <taxon>Quinvirinae</taxon>
        <taxon>Carlavirus</taxon>
        <taxon>Carlavirus miphlocis</taxon>
    </lineage>
</organism>
<dbReference type="Proteomes" id="UP000242783">
    <property type="component" value="Segment"/>
</dbReference>